<proteinExistence type="predicted"/>
<sequence length="251" mass="29126">MENSSHGYSAEQDHTEGEEIPSKTELEYALINYILTSDHIFFLHNPNVWANFHSSNLQNYFKYSDYTPEKLCSYFLNKVLPRIYNFELKIEQKTLLLLLELHPKFNKSKEGFKIIKLPEEIIEHADFTTETPQQCFQDVDEFSLEPGVSDVSHSVVALRNTHRTCRNKSKLSDENHSLLSILLGTDVELSNQEYISLDSIKKRLNDAKKFYEDKAFLIESFSLPLDDMLMQVKSFLLVKQAIQILLKAHSS</sequence>
<evidence type="ECO:0000313" key="2">
    <source>
        <dbReference type="EnsemblMetazoa" id="GAUT021222-PA"/>
    </source>
</evidence>
<protein>
    <submittedName>
        <fullName evidence="2">Uncharacterized protein</fullName>
    </submittedName>
</protein>
<evidence type="ECO:0000256" key="1">
    <source>
        <dbReference type="SAM" id="MobiDB-lite"/>
    </source>
</evidence>
<reference evidence="2" key="1">
    <citation type="submission" date="2020-05" db="UniProtKB">
        <authorList>
            <consortium name="EnsemblMetazoa"/>
        </authorList>
    </citation>
    <scope>IDENTIFICATION</scope>
    <source>
        <strain evidence="2">TTRI</strain>
    </source>
</reference>
<name>A0A1A9UZX5_GLOAU</name>
<accession>A0A1A9UZX5</accession>
<dbReference type="EnsemblMetazoa" id="GAUT021222-RA">
    <property type="protein sequence ID" value="GAUT021222-PA"/>
    <property type="gene ID" value="GAUT021222"/>
</dbReference>
<evidence type="ECO:0000313" key="3">
    <source>
        <dbReference type="Proteomes" id="UP000078200"/>
    </source>
</evidence>
<keyword evidence="3" id="KW-1185">Reference proteome</keyword>
<dbReference type="VEuPathDB" id="VectorBase:GAUT021222"/>
<feature type="region of interest" description="Disordered" evidence="1">
    <location>
        <begin position="1"/>
        <end position="20"/>
    </location>
</feature>
<dbReference type="AlphaFoldDB" id="A0A1A9UZX5"/>
<dbReference type="Proteomes" id="UP000078200">
    <property type="component" value="Unassembled WGS sequence"/>
</dbReference>
<feature type="compositionally biased region" description="Basic and acidic residues" evidence="1">
    <location>
        <begin position="11"/>
        <end position="20"/>
    </location>
</feature>
<organism evidence="2 3">
    <name type="scientific">Glossina austeni</name>
    <name type="common">Savannah tsetse fly</name>
    <dbReference type="NCBI Taxonomy" id="7395"/>
    <lineage>
        <taxon>Eukaryota</taxon>
        <taxon>Metazoa</taxon>
        <taxon>Ecdysozoa</taxon>
        <taxon>Arthropoda</taxon>
        <taxon>Hexapoda</taxon>
        <taxon>Insecta</taxon>
        <taxon>Pterygota</taxon>
        <taxon>Neoptera</taxon>
        <taxon>Endopterygota</taxon>
        <taxon>Diptera</taxon>
        <taxon>Brachycera</taxon>
        <taxon>Muscomorpha</taxon>
        <taxon>Hippoboscoidea</taxon>
        <taxon>Glossinidae</taxon>
        <taxon>Glossina</taxon>
    </lineage>
</organism>